<organism evidence="1 3">
    <name type="scientific">Anaerobacillus isosaccharinicus</name>
    <dbReference type="NCBI Taxonomy" id="1532552"/>
    <lineage>
        <taxon>Bacteria</taxon>
        <taxon>Bacillati</taxon>
        <taxon>Bacillota</taxon>
        <taxon>Bacilli</taxon>
        <taxon>Bacillales</taxon>
        <taxon>Bacillaceae</taxon>
        <taxon>Anaerobacillus</taxon>
    </lineage>
</organism>
<evidence type="ECO:0000313" key="1">
    <source>
        <dbReference type="EMBL" id="OIJ04769.1"/>
    </source>
</evidence>
<dbReference type="AlphaFoldDB" id="A0A1S2KX66"/>
<reference evidence="1 3" key="1">
    <citation type="submission" date="2016-10" db="EMBL/GenBank/DDBJ databases">
        <title>Draft genome sequences of four alkaliphilic bacteria belonging to the Anaerobacillus genus.</title>
        <authorList>
            <person name="Bassil N.M."/>
            <person name="Lloyd J.R."/>
        </authorList>
    </citation>
    <scope>NUCLEOTIDE SEQUENCE [LARGE SCALE GENOMIC DNA]</scope>
    <source>
        <strain evidence="1 3">NB2006</strain>
    </source>
</reference>
<accession>A0A1S2KX66</accession>
<reference evidence="2 3" key="3">
    <citation type="journal article" date="2019" name="Int. J. Syst. Evol. Microbiol.">
        <title>Anaerobacillus isosaccharinicus sp. nov., an alkaliphilic bacterium which degrades isosaccharinic acid.</title>
        <authorList>
            <person name="Bassil N.M."/>
            <person name="Lloyd J.R."/>
        </authorList>
    </citation>
    <scope>NUCLEOTIDE SEQUENCE [LARGE SCALE GENOMIC DNA]</scope>
    <source>
        <strain evidence="2 3">NB2006</strain>
    </source>
</reference>
<dbReference type="RefSeq" id="WP_071319186.1">
    <property type="nucleotide sequence ID" value="NZ_CP063356.2"/>
</dbReference>
<dbReference type="KEGG" id="aia:AWH56_019970"/>
<sequence length="84" mass="9513">MPKYKRKPVVVEAVKITSPITIDTPEGSLNGKAGDYLITQADGAQYPCNPDTFEKTYEPVKTYVDVKKYMYKVLRKIKKKLITG</sequence>
<keyword evidence="3" id="KW-1185">Reference proteome</keyword>
<reference evidence="2 3" key="2">
    <citation type="journal article" date="2017" name="Genome Announc.">
        <title>Draft Genome Sequences of Four Alkaliphilic Bacteria Belonging to the Anaerobacillus Genus.</title>
        <authorList>
            <person name="Bassil N.M."/>
            <person name="Lloyd J.R."/>
        </authorList>
    </citation>
    <scope>NUCLEOTIDE SEQUENCE [LARGE SCALE GENOMIC DNA]</scope>
    <source>
        <strain evidence="2 3">NB2006</strain>
    </source>
</reference>
<gene>
    <name evidence="2" type="ORF">AWH56_019970</name>
    <name evidence="1" type="ORF">AWH56_22630</name>
</gene>
<reference evidence="2" key="4">
    <citation type="submission" date="2020-10" db="EMBL/GenBank/DDBJ databases">
        <authorList>
            <person name="Bassil N.M."/>
            <person name="Lloyd J.R."/>
        </authorList>
    </citation>
    <scope>NUCLEOTIDE SEQUENCE</scope>
    <source>
        <strain evidence="2">NB2006</strain>
    </source>
</reference>
<dbReference type="EMBL" id="CP063356">
    <property type="protein sequence ID" value="QOY34969.1"/>
    <property type="molecule type" value="Genomic_DNA"/>
</dbReference>
<evidence type="ECO:0000313" key="2">
    <source>
        <dbReference type="EMBL" id="QOY34969.1"/>
    </source>
</evidence>
<dbReference type="Proteomes" id="UP000180175">
    <property type="component" value="Chromosome"/>
</dbReference>
<evidence type="ECO:0000313" key="3">
    <source>
        <dbReference type="Proteomes" id="UP000180175"/>
    </source>
</evidence>
<protein>
    <submittedName>
        <fullName evidence="1">Uncharacterized protein</fullName>
    </submittedName>
</protein>
<name>A0A1S2KX66_9BACI</name>
<proteinExistence type="predicted"/>
<dbReference type="EMBL" id="LQXD01000197">
    <property type="protein sequence ID" value="OIJ04769.1"/>
    <property type="molecule type" value="Genomic_DNA"/>
</dbReference>